<dbReference type="RefSeq" id="WP_052104470.1">
    <property type="nucleotide sequence ID" value="NZ_AXNT01000175.1"/>
</dbReference>
<dbReference type="Proteomes" id="UP000029833">
    <property type="component" value="Unassembled WGS sequence"/>
</dbReference>
<evidence type="ECO:0000313" key="4">
    <source>
        <dbReference type="Proteomes" id="UP000029833"/>
    </source>
</evidence>
<dbReference type="PANTHER" id="PTHR18964">
    <property type="entry name" value="ROK (REPRESSOR, ORF, KINASE) FAMILY"/>
    <property type="match status" value="1"/>
</dbReference>
<dbReference type="Gene3D" id="1.10.10.10">
    <property type="entry name" value="Winged helix-like DNA-binding domain superfamily/Winged helix DNA-binding domain"/>
    <property type="match status" value="1"/>
</dbReference>
<dbReference type="InterPro" id="IPR000600">
    <property type="entry name" value="ROK"/>
</dbReference>
<comment type="similarity">
    <text evidence="1">Belongs to the ROK (NagC/XylR) family.</text>
</comment>
<dbReference type="SUPFAM" id="SSF46785">
    <property type="entry name" value="Winged helix' DNA-binding domain"/>
    <property type="match status" value="1"/>
</dbReference>
<dbReference type="Gene3D" id="3.30.420.40">
    <property type="match status" value="2"/>
</dbReference>
<dbReference type="EMBL" id="AXNT01000175">
    <property type="protein sequence ID" value="KGM00695.1"/>
    <property type="molecule type" value="Genomic_DNA"/>
</dbReference>
<proteinExistence type="inferred from homology"/>
<gene>
    <name evidence="3" type="ORF">Q760_06735</name>
</gene>
<evidence type="ECO:0000256" key="1">
    <source>
        <dbReference type="ARBA" id="ARBA00006479"/>
    </source>
</evidence>
<name>A0A0A0B1K2_9CELL</name>
<accession>A0A0A0B1K2</accession>
<dbReference type="STRING" id="1408250.Q760_06735"/>
<reference evidence="3 4" key="1">
    <citation type="submission" date="2013-10" db="EMBL/GenBank/DDBJ databases">
        <authorList>
            <person name="Wang G."/>
            <person name="Zhuang W."/>
        </authorList>
    </citation>
    <scope>NUCLEOTIDE SEQUENCE [LARGE SCALE GENOMIC DNA]</scope>
    <source>
        <strain evidence="3 4">DSM 20118</strain>
    </source>
</reference>
<keyword evidence="4" id="KW-1185">Reference proteome</keyword>
<evidence type="ECO:0000313" key="3">
    <source>
        <dbReference type="EMBL" id="KGM00695.1"/>
    </source>
</evidence>
<dbReference type="Pfam" id="PF00480">
    <property type="entry name" value="ROK"/>
    <property type="match status" value="1"/>
</dbReference>
<organism evidence="3 4">
    <name type="scientific">Cellulomonas cellasea DSM 20118</name>
    <dbReference type="NCBI Taxonomy" id="1408250"/>
    <lineage>
        <taxon>Bacteria</taxon>
        <taxon>Bacillati</taxon>
        <taxon>Actinomycetota</taxon>
        <taxon>Actinomycetes</taxon>
        <taxon>Micrococcales</taxon>
        <taxon>Cellulomonadaceae</taxon>
        <taxon>Cellulomonas</taxon>
    </lineage>
</organism>
<comment type="caution">
    <text evidence="3">The sequence shown here is derived from an EMBL/GenBank/DDBJ whole genome shotgun (WGS) entry which is preliminary data.</text>
</comment>
<dbReference type="InterPro" id="IPR036388">
    <property type="entry name" value="WH-like_DNA-bd_sf"/>
</dbReference>
<feature type="region of interest" description="Disordered" evidence="2">
    <location>
        <begin position="395"/>
        <end position="434"/>
    </location>
</feature>
<dbReference type="OrthoDB" id="37575at2"/>
<sequence>MSAISGSPQQLRRANLAAVLDFAWDAGPFTATDAIDATGLTRTTVLGLCDDLVGLGWLRELSPERLPGDRAKGRPARRYAFDRRAGHVVGVDAGQHRVTASVADLAGAVLARATRVLEAGGEDRATRVGGVRDAVVDALGRAGAHAGSVLVTVVGVPAPTDGLGRPPASADRFWARMNPDLLAALARPGQHVVVDNDANLAAIAEGAVGAGVGARSFVTLLSGERFGAGLMVDGVLLRGRHGGAGEMHVLDLVDGVGSASGLAATVRQWLTEDAGLARLRRRLPAEPEFADVTTAALAGDPDAQRVVDRLGDRLARVCAVLGGLLDVERVIVGGAVAGSAGPVLERTTASLASYMHLPVPEVVASTLGADGVHLGAVRRALALVRADPLALTLREVPTSEPAEPAEPEQPAARDRGAAVGQPDRAAGTPATASA</sequence>
<dbReference type="AlphaFoldDB" id="A0A0A0B1K2"/>
<evidence type="ECO:0008006" key="5">
    <source>
        <dbReference type="Google" id="ProtNLM"/>
    </source>
</evidence>
<dbReference type="InterPro" id="IPR036390">
    <property type="entry name" value="WH_DNA-bd_sf"/>
</dbReference>
<evidence type="ECO:0000256" key="2">
    <source>
        <dbReference type="SAM" id="MobiDB-lite"/>
    </source>
</evidence>
<dbReference type="PANTHER" id="PTHR18964:SF149">
    <property type="entry name" value="BIFUNCTIONAL UDP-N-ACETYLGLUCOSAMINE 2-EPIMERASE_N-ACETYLMANNOSAMINE KINASE"/>
    <property type="match status" value="1"/>
</dbReference>
<protein>
    <recommendedName>
        <fullName evidence="5">ROK family transcriptional regulator</fullName>
    </recommendedName>
</protein>
<dbReference type="InterPro" id="IPR043129">
    <property type="entry name" value="ATPase_NBD"/>
</dbReference>
<dbReference type="SUPFAM" id="SSF53067">
    <property type="entry name" value="Actin-like ATPase domain"/>
    <property type="match status" value="1"/>
</dbReference>